<dbReference type="AlphaFoldDB" id="A0A4V6NRN6"/>
<protein>
    <submittedName>
        <fullName evidence="4">Putative YigZ family protein</fullName>
    </submittedName>
</protein>
<evidence type="ECO:0000259" key="2">
    <source>
        <dbReference type="Pfam" id="PF01205"/>
    </source>
</evidence>
<dbReference type="InterPro" id="IPR023582">
    <property type="entry name" value="Impact"/>
</dbReference>
<feature type="domain" description="UPF0029" evidence="3">
    <location>
        <begin position="159"/>
        <end position="212"/>
    </location>
</feature>
<dbReference type="InterPro" id="IPR020569">
    <property type="entry name" value="UPF0029_Impact_CS"/>
</dbReference>
<evidence type="ECO:0000259" key="3">
    <source>
        <dbReference type="Pfam" id="PF09186"/>
    </source>
</evidence>
<evidence type="ECO:0000313" key="5">
    <source>
        <dbReference type="Proteomes" id="UP000294813"/>
    </source>
</evidence>
<dbReference type="InterPro" id="IPR035647">
    <property type="entry name" value="EFG_III/V"/>
</dbReference>
<dbReference type="InterPro" id="IPR015269">
    <property type="entry name" value="UPF0029_Impact_C"/>
</dbReference>
<dbReference type="InterPro" id="IPR020568">
    <property type="entry name" value="Ribosomal_Su5_D2-typ_SF"/>
</dbReference>
<dbReference type="InterPro" id="IPR015796">
    <property type="entry name" value="Impact_YigZ-like"/>
</dbReference>
<dbReference type="SUPFAM" id="SSF54980">
    <property type="entry name" value="EF-G C-terminal domain-like"/>
    <property type="match status" value="1"/>
</dbReference>
<organism evidence="4 5">
    <name type="scientific">Heliophilum fasciatum</name>
    <dbReference type="NCBI Taxonomy" id="35700"/>
    <lineage>
        <taxon>Bacteria</taxon>
        <taxon>Bacillati</taxon>
        <taxon>Bacillota</taxon>
        <taxon>Clostridia</taxon>
        <taxon>Eubacteriales</taxon>
        <taxon>Heliobacteriaceae</taxon>
        <taxon>Heliophilum</taxon>
    </lineage>
</organism>
<dbReference type="Proteomes" id="UP000294813">
    <property type="component" value="Unassembled WGS sequence"/>
</dbReference>
<dbReference type="PANTHER" id="PTHR16301:SF20">
    <property type="entry name" value="IMPACT FAMILY MEMBER YIGZ"/>
    <property type="match status" value="1"/>
</dbReference>
<dbReference type="PROSITE" id="PS00910">
    <property type="entry name" value="UPF0029"/>
    <property type="match status" value="1"/>
</dbReference>
<comment type="similarity">
    <text evidence="1">Belongs to the IMPACT family.</text>
</comment>
<feature type="domain" description="Impact N-terminal" evidence="2">
    <location>
        <begin position="36"/>
        <end position="139"/>
    </location>
</feature>
<evidence type="ECO:0000256" key="1">
    <source>
        <dbReference type="ARBA" id="ARBA00007665"/>
    </source>
</evidence>
<keyword evidence="5" id="KW-1185">Reference proteome</keyword>
<dbReference type="NCBIfam" id="TIGR00257">
    <property type="entry name" value="IMPACT_YIGZ"/>
    <property type="match status" value="1"/>
</dbReference>
<dbReference type="PANTHER" id="PTHR16301">
    <property type="entry name" value="IMPACT-RELATED"/>
    <property type="match status" value="1"/>
</dbReference>
<comment type="caution">
    <text evidence="4">The sequence shown here is derived from an EMBL/GenBank/DDBJ whole genome shotgun (WGS) entry which is preliminary data.</text>
</comment>
<dbReference type="GO" id="GO:0006446">
    <property type="term" value="P:regulation of translational initiation"/>
    <property type="evidence" value="ECO:0007669"/>
    <property type="project" value="TreeGrafter"/>
</dbReference>
<sequence>MKILSKGVSALQDQLPNKLLRYRTVQGEGCGEIVIQKSRFLAYVKRAETEADALHFIERIRKQHWDATHNCTAYVVGDHDQFQKANDDGEPAGTAGKPMLEVLKKSGLKDTVVVVTRYFGGVKLGAGGLVRAYSKAVSAGLAAVGVIERTLHRPIAIGIDYSQLGRVERELRTAGIAIAEIRYLETVTVVALAEAGQEEEVEKKAIDWTAGQALLERLAPVWVDRSVSCNDEELS</sequence>
<dbReference type="Pfam" id="PF09186">
    <property type="entry name" value="DUF1949"/>
    <property type="match status" value="1"/>
</dbReference>
<dbReference type="Gene3D" id="3.30.70.240">
    <property type="match status" value="1"/>
</dbReference>
<dbReference type="InterPro" id="IPR036956">
    <property type="entry name" value="Impact_N_sf"/>
</dbReference>
<gene>
    <name evidence="4" type="ORF">EDD73_11118</name>
</gene>
<dbReference type="EMBL" id="SLXT01000011">
    <property type="protein sequence ID" value="TCP64166.1"/>
    <property type="molecule type" value="Genomic_DNA"/>
</dbReference>
<dbReference type="SUPFAM" id="SSF54211">
    <property type="entry name" value="Ribosomal protein S5 domain 2-like"/>
    <property type="match status" value="1"/>
</dbReference>
<dbReference type="Pfam" id="PF01205">
    <property type="entry name" value="Impact_N"/>
    <property type="match status" value="1"/>
</dbReference>
<evidence type="ECO:0000313" key="4">
    <source>
        <dbReference type="EMBL" id="TCP64166.1"/>
    </source>
</evidence>
<proteinExistence type="inferred from homology"/>
<reference evidence="4 5" key="1">
    <citation type="submission" date="2019-03" db="EMBL/GenBank/DDBJ databases">
        <title>Genomic Encyclopedia of Type Strains, Phase IV (KMG-IV): sequencing the most valuable type-strain genomes for metagenomic binning, comparative biology and taxonomic classification.</title>
        <authorList>
            <person name="Goeker M."/>
        </authorList>
    </citation>
    <scope>NUCLEOTIDE SEQUENCE [LARGE SCALE GENOMIC DNA]</scope>
    <source>
        <strain evidence="4 5">DSM 11170</strain>
    </source>
</reference>
<dbReference type="Gene3D" id="3.30.230.30">
    <property type="entry name" value="Impact, N-terminal domain"/>
    <property type="match status" value="1"/>
</dbReference>
<dbReference type="GO" id="GO:0005737">
    <property type="term" value="C:cytoplasm"/>
    <property type="evidence" value="ECO:0007669"/>
    <property type="project" value="TreeGrafter"/>
</dbReference>
<accession>A0A4V6NRN6</accession>
<name>A0A4V6NRN6_9FIRM</name>
<dbReference type="InterPro" id="IPR001498">
    <property type="entry name" value="Impact_N"/>
</dbReference>